<evidence type="ECO:0000313" key="3">
    <source>
        <dbReference type="Proteomes" id="UP000028492"/>
    </source>
</evidence>
<keyword evidence="3" id="KW-1185">Reference proteome</keyword>
<keyword evidence="1" id="KW-1133">Transmembrane helix</keyword>
<sequence>MYKLPGAGVGVAGGGVGALAATGADVGWWLAVGVILLVLGTIAVIAGYRRTKRLGEMGN</sequence>
<proteinExistence type="predicted"/>
<evidence type="ECO:0000256" key="1">
    <source>
        <dbReference type="SAM" id="Phobius"/>
    </source>
</evidence>
<evidence type="ECO:0000313" key="2">
    <source>
        <dbReference type="EMBL" id="AIG79996.1"/>
    </source>
</evidence>
<dbReference type="Proteomes" id="UP000028492">
    <property type="component" value="Chromosome"/>
</dbReference>
<dbReference type="EMBL" id="CP008953">
    <property type="protein sequence ID" value="AIG79996.1"/>
    <property type="molecule type" value="Genomic_DNA"/>
</dbReference>
<feature type="transmembrane region" description="Helical" evidence="1">
    <location>
        <begin position="30"/>
        <end position="48"/>
    </location>
</feature>
<reference evidence="2 3" key="1">
    <citation type="journal article" date="2014" name="J. Biotechnol.">
        <title>Complete genome sequence of the actinobacterium Amycolatopsis japonica MG417-CF17(T) (=DSM 44213T) producing (S,S)-N,N'-ethylenediaminedisuccinic acid.</title>
        <authorList>
            <person name="Stegmann E."/>
            <person name="Albersmeier A."/>
            <person name="Spohn M."/>
            <person name="Gert H."/>
            <person name="Weber T."/>
            <person name="Wohlleben W."/>
            <person name="Kalinowski J."/>
            <person name="Ruckert C."/>
        </authorList>
    </citation>
    <scope>NUCLEOTIDE SEQUENCE [LARGE SCALE GENOMIC DNA]</scope>
    <source>
        <strain evidence="3">MG417-CF17 (DSM 44213)</strain>
    </source>
</reference>
<organism evidence="2 3">
    <name type="scientific">Amycolatopsis japonica</name>
    <dbReference type="NCBI Taxonomy" id="208439"/>
    <lineage>
        <taxon>Bacteria</taxon>
        <taxon>Bacillati</taxon>
        <taxon>Actinomycetota</taxon>
        <taxon>Actinomycetes</taxon>
        <taxon>Pseudonocardiales</taxon>
        <taxon>Pseudonocardiaceae</taxon>
        <taxon>Amycolatopsis</taxon>
        <taxon>Amycolatopsis japonica group</taxon>
    </lineage>
</organism>
<keyword evidence="1" id="KW-0812">Transmembrane</keyword>
<gene>
    <name evidence="2" type="ORF">AJAP_35945</name>
</gene>
<dbReference type="KEGG" id="aja:AJAP_35945"/>
<dbReference type="NCBIfam" id="TIGR01167">
    <property type="entry name" value="LPXTG_anchor"/>
    <property type="match status" value="1"/>
</dbReference>
<dbReference type="STRING" id="208439.AJAP_35945"/>
<dbReference type="HOGENOM" id="CLU_211522_0_0_11"/>
<accession>A0A075V6A9</accession>
<protein>
    <submittedName>
        <fullName evidence="2">Putative membrane protein</fullName>
    </submittedName>
</protein>
<dbReference type="AlphaFoldDB" id="A0A075V6A9"/>
<dbReference type="RefSeq" id="WP_038519727.1">
    <property type="nucleotide sequence ID" value="NZ_CP008953.1"/>
</dbReference>
<keyword evidence="1" id="KW-0472">Membrane</keyword>
<name>A0A075V6A9_9PSEU</name>